<keyword evidence="3" id="KW-1185">Reference proteome</keyword>
<dbReference type="Proteomes" id="UP001218218">
    <property type="component" value="Unassembled WGS sequence"/>
</dbReference>
<feature type="region of interest" description="Disordered" evidence="1">
    <location>
        <begin position="96"/>
        <end position="115"/>
    </location>
</feature>
<protein>
    <submittedName>
        <fullName evidence="2">Uncharacterized protein</fullName>
    </submittedName>
</protein>
<feature type="region of interest" description="Disordered" evidence="1">
    <location>
        <begin position="388"/>
        <end position="417"/>
    </location>
</feature>
<proteinExistence type="predicted"/>
<feature type="region of interest" description="Disordered" evidence="1">
    <location>
        <begin position="131"/>
        <end position="173"/>
    </location>
</feature>
<reference evidence="2" key="1">
    <citation type="submission" date="2023-03" db="EMBL/GenBank/DDBJ databases">
        <title>Massive genome expansion in bonnet fungi (Mycena s.s.) driven by repeated elements and novel gene families across ecological guilds.</title>
        <authorList>
            <consortium name="Lawrence Berkeley National Laboratory"/>
            <person name="Harder C.B."/>
            <person name="Miyauchi S."/>
            <person name="Viragh M."/>
            <person name="Kuo A."/>
            <person name="Thoen E."/>
            <person name="Andreopoulos B."/>
            <person name="Lu D."/>
            <person name="Skrede I."/>
            <person name="Drula E."/>
            <person name="Henrissat B."/>
            <person name="Morin E."/>
            <person name="Kohler A."/>
            <person name="Barry K."/>
            <person name="LaButti K."/>
            <person name="Morin E."/>
            <person name="Salamov A."/>
            <person name="Lipzen A."/>
            <person name="Mereny Z."/>
            <person name="Hegedus B."/>
            <person name="Baldrian P."/>
            <person name="Stursova M."/>
            <person name="Weitz H."/>
            <person name="Taylor A."/>
            <person name="Grigoriev I.V."/>
            <person name="Nagy L.G."/>
            <person name="Martin F."/>
            <person name="Kauserud H."/>
        </authorList>
    </citation>
    <scope>NUCLEOTIDE SEQUENCE</scope>
    <source>
        <strain evidence="2">CBHHK002</strain>
    </source>
</reference>
<dbReference type="EMBL" id="JARIHO010000092">
    <property type="protein sequence ID" value="KAJ7306694.1"/>
    <property type="molecule type" value="Genomic_DNA"/>
</dbReference>
<feature type="compositionally biased region" description="Gly residues" evidence="1">
    <location>
        <begin position="131"/>
        <end position="140"/>
    </location>
</feature>
<evidence type="ECO:0000313" key="2">
    <source>
        <dbReference type="EMBL" id="KAJ7306694.1"/>
    </source>
</evidence>
<gene>
    <name evidence="2" type="ORF">DFH08DRAFT_944839</name>
</gene>
<evidence type="ECO:0000313" key="3">
    <source>
        <dbReference type="Proteomes" id="UP001218218"/>
    </source>
</evidence>
<feature type="compositionally biased region" description="Basic and acidic residues" evidence="1">
    <location>
        <begin position="152"/>
        <end position="164"/>
    </location>
</feature>
<dbReference type="AlphaFoldDB" id="A0AAD6Z3L2"/>
<comment type="caution">
    <text evidence="2">The sequence shown here is derived from an EMBL/GenBank/DDBJ whole genome shotgun (WGS) entry which is preliminary data.</text>
</comment>
<evidence type="ECO:0000256" key="1">
    <source>
        <dbReference type="SAM" id="MobiDB-lite"/>
    </source>
</evidence>
<accession>A0AAD6Z3L2</accession>
<organism evidence="2 3">
    <name type="scientific">Mycena albidolilacea</name>
    <dbReference type="NCBI Taxonomy" id="1033008"/>
    <lineage>
        <taxon>Eukaryota</taxon>
        <taxon>Fungi</taxon>
        <taxon>Dikarya</taxon>
        <taxon>Basidiomycota</taxon>
        <taxon>Agaricomycotina</taxon>
        <taxon>Agaricomycetes</taxon>
        <taxon>Agaricomycetidae</taxon>
        <taxon>Agaricales</taxon>
        <taxon>Marasmiineae</taxon>
        <taxon>Mycenaceae</taxon>
        <taxon>Mycena</taxon>
    </lineage>
</organism>
<name>A0AAD6Z3L2_9AGAR</name>
<sequence length="516" mass="54787">MSATQSSTSWQLEFSAQPRFELMLRKFPYSRTEEVLKKWASGILTGNGQHGFRESAKNVSTRDSGMITVPAHVEQLIRNLDLEITDGSDWKKLQGRRRSVKKGRARGRGWRGRRGGRRWWGDGRGVYGATRLGGTGGPAQGGASLTRGGKGIRGERGERRREMDATAGGSGVDQRVWTGDVAAAVGTQVGPEGRSGETARGRVARLRWEPGRDVHAEVKRGGWAVRRSVLAGGRDAEGKWIRRGDGGAAVAWAPMRAVRDVKAGGQERGVDAAAGAERSGCGSTRAEGAVAVWGRDGRGARSGCSGGGTERAWRRAGWVVWTRAGRVRGRRVGACAVVEMGGVRGVREAGRASIGGRRVRKGQGRVRNGAGKLEGEIGSGRGIRSGVAGYSKRAQAGTRGDVARAQAPARPEAERAARAGYRKRAGRVLGAGAAAQARAGAEWVARGVRSGRQRIRSGGRGIRSGRTEVLEVETGGDADDVTRARADAEWAARVLEVGTRGIRSQRREVLEVGAGC</sequence>